<dbReference type="RefSeq" id="WP_165452251.1">
    <property type="nucleotide sequence ID" value="NZ_SIRE01000004.1"/>
</dbReference>
<evidence type="ECO:0008006" key="4">
    <source>
        <dbReference type="Google" id="ProtNLM"/>
    </source>
</evidence>
<sequence length="188" mass="20288">MKQMFKKALLPAAMLSLMFVVPAAALDPAGDTAQTAPAAPAVSALPAAPSEMSFQIPMHDYCSSDNPFDFGFQLSNAAETPANVTVYFYDKDGATLKDAGIAYSGMESTFVPAQPITMKGHATELYHINFGNNKKCDARIYSGKIVVNSGQASLLAKGWVSRRIGIETKQFENITINDNKSFELIKQP</sequence>
<accession>A0A4Q9DY78</accession>
<feature type="signal peptide" evidence="1">
    <location>
        <begin position="1"/>
        <end position="25"/>
    </location>
</feature>
<evidence type="ECO:0000313" key="2">
    <source>
        <dbReference type="EMBL" id="TBL80798.1"/>
    </source>
</evidence>
<keyword evidence="1" id="KW-0732">Signal</keyword>
<evidence type="ECO:0000313" key="3">
    <source>
        <dbReference type="Proteomes" id="UP000293142"/>
    </source>
</evidence>
<keyword evidence="3" id="KW-1185">Reference proteome</keyword>
<protein>
    <recommendedName>
        <fullName evidence="4">Cohesin domain-containing protein</fullName>
    </recommendedName>
</protein>
<gene>
    <name evidence="2" type="ORF">EYB31_06130</name>
</gene>
<reference evidence="2 3" key="1">
    <citation type="submission" date="2019-02" db="EMBL/GenBank/DDBJ databases">
        <title>Paenibacillus sp. nov., isolated from surface-sterilized tissue of Thalictrum simplex L.</title>
        <authorList>
            <person name="Tuo L."/>
        </authorList>
    </citation>
    <scope>NUCLEOTIDE SEQUENCE [LARGE SCALE GENOMIC DNA]</scope>
    <source>
        <strain evidence="2 3">N2SHLJ1</strain>
    </source>
</reference>
<name>A0A4Q9DY78_9BACL</name>
<organism evidence="2 3">
    <name type="scientific">Paenibacillus thalictri</name>
    <dbReference type="NCBI Taxonomy" id="2527873"/>
    <lineage>
        <taxon>Bacteria</taxon>
        <taxon>Bacillati</taxon>
        <taxon>Bacillota</taxon>
        <taxon>Bacilli</taxon>
        <taxon>Bacillales</taxon>
        <taxon>Paenibacillaceae</taxon>
        <taxon>Paenibacillus</taxon>
    </lineage>
</organism>
<comment type="caution">
    <text evidence="2">The sequence shown here is derived from an EMBL/GenBank/DDBJ whole genome shotgun (WGS) entry which is preliminary data.</text>
</comment>
<evidence type="ECO:0000256" key="1">
    <source>
        <dbReference type="SAM" id="SignalP"/>
    </source>
</evidence>
<proteinExistence type="predicted"/>
<dbReference type="AlphaFoldDB" id="A0A4Q9DY78"/>
<feature type="chain" id="PRO_5020475534" description="Cohesin domain-containing protein" evidence="1">
    <location>
        <begin position="26"/>
        <end position="188"/>
    </location>
</feature>
<dbReference type="EMBL" id="SIRE01000004">
    <property type="protein sequence ID" value="TBL80798.1"/>
    <property type="molecule type" value="Genomic_DNA"/>
</dbReference>
<dbReference type="Proteomes" id="UP000293142">
    <property type="component" value="Unassembled WGS sequence"/>
</dbReference>